<organism evidence="1 2">
    <name type="scientific">Hygrophoropsis aurantiaca</name>
    <dbReference type="NCBI Taxonomy" id="72124"/>
    <lineage>
        <taxon>Eukaryota</taxon>
        <taxon>Fungi</taxon>
        <taxon>Dikarya</taxon>
        <taxon>Basidiomycota</taxon>
        <taxon>Agaricomycotina</taxon>
        <taxon>Agaricomycetes</taxon>
        <taxon>Agaricomycetidae</taxon>
        <taxon>Boletales</taxon>
        <taxon>Coniophorineae</taxon>
        <taxon>Hygrophoropsidaceae</taxon>
        <taxon>Hygrophoropsis</taxon>
    </lineage>
</organism>
<proteinExistence type="predicted"/>
<feature type="non-terminal residue" evidence="1">
    <location>
        <position position="1"/>
    </location>
</feature>
<keyword evidence="2" id="KW-1185">Reference proteome</keyword>
<comment type="caution">
    <text evidence="1">The sequence shown here is derived from an EMBL/GenBank/DDBJ whole genome shotgun (WGS) entry which is preliminary data.</text>
</comment>
<sequence length="390" mass="41828">NLLALKKLKLAQLEINANVEDTDFGVREDELNPVAELDESAPVDDVMENTEETSERATGKKKRGGSVRAAVSTERNLLSHGDAGDRGARDAATESDDECSDERSNGHASKSLFPISNAQHAGTIPEWTEQVIDDAPHKAPSIKSIRTVSAATTKSSLRSIFTPPSDSDDTEQTIANDPMFNFKYGGLPDEINNYGDDGPNAPTVKLTKGLLHTLLNASLQTPANGDLLKVLGRLTDATPVDQPGPEPDESESMDVDNANAGADSRSITNISRGSAPGLRTNVPTTPNRPVSKTSARQQPSATPATGIPERSSHPRCPPAQNPTRQHPNMRSAGRDQNAKEPEHQPMARIQTRDPSPDDGKDNCGPLRPRNTPRKPQIKPILAKCVHAVVA</sequence>
<evidence type="ECO:0000313" key="2">
    <source>
        <dbReference type="Proteomes" id="UP000790377"/>
    </source>
</evidence>
<reference evidence="1" key="1">
    <citation type="journal article" date="2021" name="New Phytol.">
        <title>Evolutionary innovations through gain and loss of genes in the ectomycorrhizal Boletales.</title>
        <authorList>
            <person name="Wu G."/>
            <person name="Miyauchi S."/>
            <person name="Morin E."/>
            <person name="Kuo A."/>
            <person name="Drula E."/>
            <person name="Varga T."/>
            <person name="Kohler A."/>
            <person name="Feng B."/>
            <person name="Cao Y."/>
            <person name="Lipzen A."/>
            <person name="Daum C."/>
            <person name="Hundley H."/>
            <person name="Pangilinan J."/>
            <person name="Johnson J."/>
            <person name="Barry K."/>
            <person name="LaButti K."/>
            <person name="Ng V."/>
            <person name="Ahrendt S."/>
            <person name="Min B."/>
            <person name="Choi I.G."/>
            <person name="Park H."/>
            <person name="Plett J.M."/>
            <person name="Magnuson J."/>
            <person name="Spatafora J.W."/>
            <person name="Nagy L.G."/>
            <person name="Henrissat B."/>
            <person name="Grigoriev I.V."/>
            <person name="Yang Z.L."/>
            <person name="Xu J."/>
            <person name="Martin F.M."/>
        </authorList>
    </citation>
    <scope>NUCLEOTIDE SEQUENCE</scope>
    <source>
        <strain evidence="1">ATCC 28755</strain>
    </source>
</reference>
<accession>A0ACB7ZNX8</accession>
<gene>
    <name evidence="1" type="ORF">BJ138DRAFT_1121107</name>
</gene>
<protein>
    <submittedName>
        <fullName evidence="1">Uncharacterized protein</fullName>
    </submittedName>
</protein>
<dbReference type="EMBL" id="MU269545">
    <property type="protein sequence ID" value="KAH7902780.1"/>
    <property type="molecule type" value="Genomic_DNA"/>
</dbReference>
<dbReference type="Proteomes" id="UP000790377">
    <property type="component" value="Unassembled WGS sequence"/>
</dbReference>
<name>A0ACB7ZNX8_9AGAM</name>
<evidence type="ECO:0000313" key="1">
    <source>
        <dbReference type="EMBL" id="KAH7902780.1"/>
    </source>
</evidence>